<protein>
    <submittedName>
        <fullName evidence="1">Uncharacterized protein</fullName>
    </submittedName>
</protein>
<evidence type="ECO:0000313" key="2">
    <source>
        <dbReference type="Proteomes" id="UP000054783"/>
    </source>
</evidence>
<dbReference type="EMBL" id="JYDQ01000871">
    <property type="protein sequence ID" value="KRY06241.1"/>
    <property type="molecule type" value="Genomic_DNA"/>
</dbReference>
<organism evidence="1 2">
    <name type="scientific">Trichinella patagoniensis</name>
    <dbReference type="NCBI Taxonomy" id="990121"/>
    <lineage>
        <taxon>Eukaryota</taxon>
        <taxon>Metazoa</taxon>
        <taxon>Ecdysozoa</taxon>
        <taxon>Nematoda</taxon>
        <taxon>Enoplea</taxon>
        <taxon>Dorylaimia</taxon>
        <taxon>Trichinellida</taxon>
        <taxon>Trichinellidae</taxon>
        <taxon>Trichinella</taxon>
    </lineage>
</organism>
<reference evidence="1 2" key="1">
    <citation type="submission" date="2015-01" db="EMBL/GenBank/DDBJ databases">
        <title>Evolution of Trichinella species and genotypes.</title>
        <authorList>
            <person name="Korhonen P.K."/>
            <person name="Edoardo P."/>
            <person name="Giuseppe L.R."/>
            <person name="Gasser R.B."/>
        </authorList>
    </citation>
    <scope>NUCLEOTIDE SEQUENCE [LARGE SCALE GENOMIC DNA]</scope>
    <source>
        <strain evidence="1">ISS2496</strain>
    </source>
</reference>
<evidence type="ECO:0000313" key="1">
    <source>
        <dbReference type="EMBL" id="KRY06241.1"/>
    </source>
</evidence>
<keyword evidence="2" id="KW-1185">Reference proteome</keyword>
<name>A0A0V0Z1C6_9BILA</name>
<accession>A0A0V0Z1C6</accession>
<dbReference type="Proteomes" id="UP000054783">
    <property type="component" value="Unassembled WGS sequence"/>
</dbReference>
<dbReference type="OrthoDB" id="5932382at2759"/>
<gene>
    <name evidence="1" type="ORF">T12_13990</name>
</gene>
<dbReference type="AlphaFoldDB" id="A0A0V0Z1C6"/>
<comment type="caution">
    <text evidence="1">The sequence shown here is derived from an EMBL/GenBank/DDBJ whole genome shotgun (WGS) entry which is preliminary data.</text>
</comment>
<sequence length="99" mass="11256">MEVQGGERGEDVFSVRVRFVQESDRHAGRIKRVIVQDSEAAERKGICGDYWKIVSVNQVDLFVGLTRECEACQKTIGRLVVRKQAQKAKMTNDIKIYLA</sequence>
<proteinExistence type="predicted"/>